<sequence>MINLQDRRDYPLNPELHVVNISTEQAIELTYQKHKL</sequence>
<keyword evidence="2" id="KW-1185">Reference proteome</keyword>
<gene>
    <name evidence="1" type="ORF">BN990_03192</name>
</gene>
<evidence type="ECO:0000313" key="2">
    <source>
        <dbReference type="Proteomes" id="UP000028875"/>
    </source>
</evidence>
<comment type="caution">
    <text evidence="1">The sequence shown here is derived from an EMBL/GenBank/DDBJ whole genome shotgun (WGS) entry which is preliminary data.</text>
</comment>
<organism evidence="1 2">
    <name type="scientific">Virgibacillus massiliensis</name>
    <dbReference type="NCBI Taxonomy" id="1462526"/>
    <lineage>
        <taxon>Bacteria</taxon>
        <taxon>Bacillati</taxon>
        <taxon>Bacillota</taxon>
        <taxon>Bacilli</taxon>
        <taxon>Bacillales</taxon>
        <taxon>Bacillaceae</taxon>
        <taxon>Virgibacillus</taxon>
    </lineage>
</organism>
<reference evidence="1 2" key="1">
    <citation type="submission" date="2014-03" db="EMBL/GenBank/DDBJ databases">
        <authorList>
            <person name="Urmite Genomes U."/>
        </authorList>
    </citation>
    <scope>NUCLEOTIDE SEQUENCE [LARGE SCALE GENOMIC DNA]</scope>
    <source>
        <strain evidence="1 2">Vm-5</strain>
    </source>
</reference>
<dbReference type="AlphaFoldDB" id="A0A024QEC9"/>
<dbReference type="EMBL" id="CCDP010000002">
    <property type="protein sequence ID" value="CDQ40859.1"/>
    <property type="molecule type" value="Genomic_DNA"/>
</dbReference>
<name>A0A024QEC9_9BACI</name>
<dbReference type="STRING" id="1462526.BN990_03192"/>
<reference evidence="2" key="2">
    <citation type="submission" date="2014-05" db="EMBL/GenBank/DDBJ databases">
        <title>Draft genome sequence of Virgibacillus massiliensis Vm-5.</title>
        <authorList>
            <person name="Khelaifia S."/>
            <person name="Croce O."/>
            <person name="Lagier J.C."/>
            <person name="Raoult D."/>
        </authorList>
    </citation>
    <scope>NUCLEOTIDE SEQUENCE [LARGE SCALE GENOMIC DNA]</scope>
    <source>
        <strain evidence="2">Vm-5</strain>
    </source>
</reference>
<evidence type="ECO:0000313" key="1">
    <source>
        <dbReference type="EMBL" id="CDQ40859.1"/>
    </source>
</evidence>
<dbReference type="Proteomes" id="UP000028875">
    <property type="component" value="Unassembled WGS sequence"/>
</dbReference>
<accession>A0A024QEC9</accession>
<proteinExistence type="predicted"/>
<protein>
    <submittedName>
        <fullName evidence="1">Uncharacterized protein</fullName>
    </submittedName>
</protein>